<comment type="caution">
    <text evidence="1">The sequence shown here is derived from an EMBL/GenBank/DDBJ whole genome shotgun (WGS) entry which is preliminary data.</text>
</comment>
<keyword evidence="2" id="KW-1185">Reference proteome</keyword>
<dbReference type="Proteomes" id="UP001497535">
    <property type="component" value="Unassembled WGS sequence"/>
</dbReference>
<protein>
    <submittedName>
        <fullName evidence="1">Uncharacterized protein</fullName>
    </submittedName>
</protein>
<reference evidence="1" key="1">
    <citation type="submission" date="2023-11" db="EMBL/GenBank/DDBJ databases">
        <authorList>
            <person name="Poullet M."/>
        </authorList>
    </citation>
    <scope>NUCLEOTIDE SEQUENCE</scope>
    <source>
        <strain evidence="1">E1834</strain>
    </source>
</reference>
<evidence type="ECO:0000313" key="2">
    <source>
        <dbReference type="Proteomes" id="UP001497535"/>
    </source>
</evidence>
<name>A0ACB0Y6X0_MELEN</name>
<evidence type="ECO:0000313" key="1">
    <source>
        <dbReference type="EMBL" id="CAK5034568.1"/>
    </source>
</evidence>
<proteinExistence type="predicted"/>
<accession>A0ACB0Y6X0</accession>
<dbReference type="EMBL" id="CAVMJV010000007">
    <property type="protein sequence ID" value="CAK5034568.1"/>
    <property type="molecule type" value="Genomic_DNA"/>
</dbReference>
<sequence length="104" mass="13073">MIGSKIDWASWGVEMNPKERKLQKIWKDWILKVLLLMKIIRNCQERKSCFRMMEVEEEERLEEVEKRLLDLMKMRRMMVGIKLRMKEMRRKRKMEKMRRISWNI</sequence>
<gene>
    <name evidence="1" type="ORF">MENTE1834_LOCUS8475</name>
</gene>
<organism evidence="1 2">
    <name type="scientific">Meloidogyne enterolobii</name>
    <name type="common">Root-knot nematode worm</name>
    <name type="synonym">Meloidogyne mayaguensis</name>
    <dbReference type="NCBI Taxonomy" id="390850"/>
    <lineage>
        <taxon>Eukaryota</taxon>
        <taxon>Metazoa</taxon>
        <taxon>Ecdysozoa</taxon>
        <taxon>Nematoda</taxon>
        <taxon>Chromadorea</taxon>
        <taxon>Rhabditida</taxon>
        <taxon>Tylenchina</taxon>
        <taxon>Tylenchomorpha</taxon>
        <taxon>Tylenchoidea</taxon>
        <taxon>Meloidogynidae</taxon>
        <taxon>Meloidogyninae</taxon>
        <taxon>Meloidogyne</taxon>
    </lineage>
</organism>